<comment type="similarity">
    <text evidence="2">Belongs to the 5'-nucleotidase family.</text>
</comment>
<keyword evidence="6" id="KW-1185">Reference proteome</keyword>
<organism evidence="5 6">
    <name type="scientific">Nocardioides pinisoli</name>
    <dbReference type="NCBI Taxonomy" id="2950279"/>
    <lineage>
        <taxon>Bacteria</taxon>
        <taxon>Bacillati</taxon>
        <taxon>Actinomycetota</taxon>
        <taxon>Actinomycetes</taxon>
        <taxon>Propionibacteriales</taxon>
        <taxon>Nocardioidaceae</taxon>
        <taxon>Nocardioides</taxon>
    </lineage>
</organism>
<keyword evidence="1 2" id="KW-0732">Signal</keyword>
<name>A0ABT1KUE9_9ACTN</name>
<evidence type="ECO:0000256" key="2">
    <source>
        <dbReference type="RuleBase" id="RU362119"/>
    </source>
</evidence>
<dbReference type="Pfam" id="PF02872">
    <property type="entry name" value="5_nucleotid_C"/>
    <property type="match status" value="1"/>
</dbReference>
<feature type="domain" description="5'-Nucleotidase C-terminal" evidence="4">
    <location>
        <begin position="364"/>
        <end position="532"/>
    </location>
</feature>
<keyword evidence="2" id="KW-0547">Nucleotide-binding</keyword>
<dbReference type="PANTHER" id="PTHR11575:SF24">
    <property type="entry name" value="5'-NUCLEOTIDASE"/>
    <property type="match status" value="1"/>
</dbReference>
<dbReference type="Gene3D" id="3.60.21.10">
    <property type="match status" value="1"/>
</dbReference>
<dbReference type="RefSeq" id="WP_254180587.1">
    <property type="nucleotide sequence ID" value="NZ_JANARS010000002.1"/>
</dbReference>
<feature type="signal peptide" evidence="2">
    <location>
        <begin position="1"/>
        <end position="26"/>
    </location>
</feature>
<dbReference type="InterPro" id="IPR029052">
    <property type="entry name" value="Metallo-depent_PP-like"/>
</dbReference>
<dbReference type="PANTHER" id="PTHR11575">
    <property type="entry name" value="5'-NUCLEOTIDASE-RELATED"/>
    <property type="match status" value="1"/>
</dbReference>
<dbReference type="Pfam" id="PF00149">
    <property type="entry name" value="Metallophos"/>
    <property type="match status" value="1"/>
</dbReference>
<feature type="domain" description="Calcineurin-like phosphoesterase" evidence="3">
    <location>
        <begin position="44"/>
        <end position="289"/>
    </location>
</feature>
<evidence type="ECO:0000313" key="6">
    <source>
        <dbReference type="Proteomes" id="UP001204524"/>
    </source>
</evidence>
<protein>
    <submittedName>
        <fullName evidence="5">Bifunctional metallophosphatase/5'-nucleotidase</fullName>
    </submittedName>
</protein>
<evidence type="ECO:0000259" key="3">
    <source>
        <dbReference type="Pfam" id="PF00149"/>
    </source>
</evidence>
<proteinExistence type="inferred from homology"/>
<dbReference type="Gene3D" id="3.90.780.10">
    <property type="entry name" value="5'-Nucleotidase, C-terminal domain"/>
    <property type="match status" value="1"/>
</dbReference>
<evidence type="ECO:0000259" key="4">
    <source>
        <dbReference type="Pfam" id="PF02872"/>
    </source>
</evidence>
<dbReference type="InterPro" id="IPR006179">
    <property type="entry name" value="5_nucleotidase/apyrase"/>
</dbReference>
<keyword evidence="2" id="KW-0378">Hydrolase</keyword>
<dbReference type="SUPFAM" id="SSF56300">
    <property type="entry name" value="Metallo-dependent phosphatases"/>
    <property type="match status" value="1"/>
</dbReference>
<accession>A0ABT1KUE9</accession>
<dbReference type="SUPFAM" id="SSF55816">
    <property type="entry name" value="5'-nucleotidase (syn. UDP-sugar hydrolase), C-terminal domain"/>
    <property type="match status" value="1"/>
</dbReference>
<dbReference type="InterPro" id="IPR008334">
    <property type="entry name" value="5'-Nucleotdase_C"/>
</dbReference>
<sequence length="570" mass="59155">MRKKLALPATVLVALGLAVTATTGPAAGDPQPGRAEKAQTTEIQILGLNDFHGALEPPSGSGGRIGTTDAGGVEYLATHVDQLRATNPNTLFVSAGDLIGATPLTSALFHDEPTIEAFNLMGLDYNGVGNHEFDEGVDELLRMQNGGCHPVDGCQDGDGFAGAQFDFLAANVAYKDSGETIFPPYKIHKFEGVKVAIIGMTLEGTPDIVTPAGISNVDFFDEADSVNALVPVLKRQGVETFVVLLHEGGSVSGGLNETTINSCNNPVGALPPIVDRMDDDIDVVVTGHTNWAVNCLIDGKIVTGAASAGRLVTDIDLTLSRATKDVVAHTVNNTIVTRTVPKAPALSELVGKYVGLSAPLANRVIGSITAPITRSANSAGESALGDVIADAQLQATTAPELGGAVIGFMNSGGIRADLTYPSSPAGEGDGNVTYGEAFTVQPFGNSLVTMTVTGAQIDTLLEQQFDNPTVGQNRILQVSAGFRYSWSASAPTGNKVDPASIMLNGVTIDPAASYRITVNNFMADGGDGYAVLREGTNRLGGDVDLDALEKYFVAQGVVAPGPQNRITRLP</sequence>
<gene>
    <name evidence="5" type="ORF">NCI01_06150</name>
</gene>
<evidence type="ECO:0000313" key="5">
    <source>
        <dbReference type="EMBL" id="MCP3421370.1"/>
    </source>
</evidence>
<reference evidence="5 6" key="1">
    <citation type="submission" date="2022-06" db="EMBL/GenBank/DDBJ databases">
        <authorList>
            <person name="So Y."/>
        </authorList>
    </citation>
    <scope>NUCLEOTIDE SEQUENCE [LARGE SCALE GENOMIC DNA]</scope>
    <source>
        <strain evidence="5 6">STR3</strain>
    </source>
</reference>
<comment type="caution">
    <text evidence="5">The sequence shown here is derived from an EMBL/GenBank/DDBJ whole genome shotgun (WGS) entry which is preliminary data.</text>
</comment>
<dbReference type="InterPro" id="IPR036907">
    <property type="entry name" value="5'-Nucleotdase_C_sf"/>
</dbReference>
<evidence type="ECO:0000256" key="1">
    <source>
        <dbReference type="ARBA" id="ARBA00022729"/>
    </source>
</evidence>
<dbReference type="InterPro" id="IPR004843">
    <property type="entry name" value="Calcineurin-like_PHP"/>
</dbReference>
<dbReference type="EMBL" id="JANARS010000002">
    <property type="protein sequence ID" value="MCP3421370.1"/>
    <property type="molecule type" value="Genomic_DNA"/>
</dbReference>
<dbReference type="Proteomes" id="UP001204524">
    <property type="component" value="Unassembled WGS sequence"/>
</dbReference>
<dbReference type="PRINTS" id="PR01607">
    <property type="entry name" value="APYRASEFAMLY"/>
</dbReference>
<feature type="chain" id="PRO_5045005707" evidence="2">
    <location>
        <begin position="27"/>
        <end position="570"/>
    </location>
</feature>